<evidence type="ECO:0000256" key="1">
    <source>
        <dbReference type="SAM" id="Coils"/>
    </source>
</evidence>
<name>A0A0B7AAG8_9EUPU</name>
<dbReference type="Pfam" id="PF13600">
    <property type="entry name" value="DUF4140"/>
    <property type="match status" value="1"/>
</dbReference>
<feature type="domain" description="DUF4139" evidence="2">
    <location>
        <begin position="225"/>
        <end position="568"/>
    </location>
</feature>
<evidence type="ECO:0000313" key="5">
    <source>
        <dbReference type="EMBL" id="CEK77002.1"/>
    </source>
</evidence>
<dbReference type="InterPro" id="IPR011935">
    <property type="entry name" value="CHP02231"/>
</dbReference>
<evidence type="ECO:0000313" key="4">
    <source>
        <dbReference type="EMBL" id="CEK76996.1"/>
    </source>
</evidence>
<protein>
    <recommendedName>
        <fullName evidence="6">DUF4139 domain-containing protein</fullName>
    </recommendedName>
</protein>
<evidence type="ECO:0000259" key="3">
    <source>
        <dbReference type="Pfam" id="PF13600"/>
    </source>
</evidence>
<sequence length="581" mass="64993">MSEKGNKAVNEISKKASECPVTKVTVYKDRAEVCRQLETAVVAGVNELHIKEFVSIEEDSIRVEGQGNATIAEVSYQHKFVAEDEATTTDKVKKLKDELRHLEDLKKTLDFDAKLAALIKQWSILDNFAATAAKHGQGEDSEDKKNFKLDNGYFTGMREFLQQYKDIGIQLEAERLDLENKNEDLTKKIETVERNLQEASICYGGHENRECVVVLEAEKETTVQLTVTYVVWGASWSPVYDLRMLTEQGDLKIFYYGLIRQNSGEDWNDVKLFLSTAEPSVGGTIPTLPATQLAVKKIREKAKRVVKAKHLTFGAQRSEVNTDRACADIIADEVYDDGVPQCVMYSAPIPVPIMPVPEVQVTESTTSTTYEIARLSTVPSDYTEHKVTVAIIDLKPTLTYVTVPKVVPHAFLQAKVINTSQYTLLSGRTNIFLDNSFVAKAEINSVAPKEEFECSLGVDPGLRVDYKPVVKVNSSSGIISKTQCITHEQAIEIKNIHDYNVKVLIRDNLPRSLDEKIKVNLISPFIDAKHPEKTESVRLAKNNNVEWDLEIKGLDKVEVVLKYTVEHPAAEEIEATTSIGN</sequence>
<dbReference type="InterPro" id="IPR025554">
    <property type="entry name" value="DUF4140"/>
</dbReference>
<accession>A0A0B7AAG8</accession>
<dbReference type="EMBL" id="HACG01030137">
    <property type="protein sequence ID" value="CEK77002.1"/>
    <property type="molecule type" value="Transcribed_RNA"/>
</dbReference>
<dbReference type="PANTHER" id="PTHR31005:SF8">
    <property type="entry name" value="DUF4139 DOMAIN-CONTAINING PROTEIN"/>
    <property type="match status" value="1"/>
</dbReference>
<proteinExistence type="predicted"/>
<evidence type="ECO:0008006" key="6">
    <source>
        <dbReference type="Google" id="ProtNLM"/>
    </source>
</evidence>
<keyword evidence="1" id="KW-0175">Coiled coil</keyword>
<evidence type="ECO:0000259" key="2">
    <source>
        <dbReference type="Pfam" id="PF13598"/>
    </source>
</evidence>
<feature type="coiled-coil region" evidence="1">
    <location>
        <begin position="161"/>
        <end position="202"/>
    </location>
</feature>
<reference evidence="4" key="1">
    <citation type="submission" date="2014-12" db="EMBL/GenBank/DDBJ databases">
        <title>Insight into the proteome of Arion vulgaris.</title>
        <authorList>
            <person name="Aradska J."/>
            <person name="Bulat T."/>
            <person name="Smidak R."/>
            <person name="Sarate P."/>
            <person name="Gangsoo J."/>
            <person name="Sialana F."/>
            <person name="Bilban M."/>
            <person name="Lubec G."/>
        </authorList>
    </citation>
    <scope>NUCLEOTIDE SEQUENCE</scope>
    <source>
        <tissue evidence="4">Skin</tissue>
    </source>
</reference>
<feature type="coiled-coil region" evidence="1">
    <location>
        <begin position="85"/>
        <end position="112"/>
    </location>
</feature>
<organism evidence="4">
    <name type="scientific">Arion vulgaris</name>
    <dbReference type="NCBI Taxonomy" id="1028688"/>
    <lineage>
        <taxon>Eukaryota</taxon>
        <taxon>Metazoa</taxon>
        <taxon>Spiralia</taxon>
        <taxon>Lophotrochozoa</taxon>
        <taxon>Mollusca</taxon>
        <taxon>Gastropoda</taxon>
        <taxon>Heterobranchia</taxon>
        <taxon>Euthyneura</taxon>
        <taxon>Panpulmonata</taxon>
        <taxon>Eupulmonata</taxon>
        <taxon>Stylommatophora</taxon>
        <taxon>Helicina</taxon>
        <taxon>Arionoidea</taxon>
        <taxon>Arionidae</taxon>
        <taxon>Arion</taxon>
    </lineage>
</organism>
<dbReference type="Pfam" id="PF13598">
    <property type="entry name" value="DUF4139"/>
    <property type="match status" value="1"/>
</dbReference>
<feature type="domain" description="DUF4140" evidence="3">
    <location>
        <begin position="24"/>
        <end position="110"/>
    </location>
</feature>
<gene>
    <name evidence="4" type="primary">ORF102511</name>
    <name evidence="5" type="synonym">ORF102551</name>
</gene>
<dbReference type="AlphaFoldDB" id="A0A0B7AAG8"/>
<dbReference type="PANTHER" id="PTHR31005">
    <property type="entry name" value="DUF4139 DOMAIN-CONTAINING PROTEIN"/>
    <property type="match status" value="1"/>
</dbReference>
<dbReference type="InterPro" id="IPR037291">
    <property type="entry name" value="DUF4139"/>
</dbReference>
<dbReference type="EMBL" id="HACG01030131">
    <property type="protein sequence ID" value="CEK76996.1"/>
    <property type="molecule type" value="Transcribed_RNA"/>
</dbReference>
<dbReference type="NCBIfam" id="TIGR02231">
    <property type="entry name" value="mucoidy inhibitor MuiA family protein"/>
    <property type="match status" value="1"/>
</dbReference>